<dbReference type="RefSeq" id="WP_090174598.1">
    <property type="nucleotide sequence ID" value="NZ_FMXR01000019.1"/>
</dbReference>
<dbReference type="GO" id="GO:0003677">
    <property type="term" value="F:DNA binding"/>
    <property type="evidence" value="ECO:0007669"/>
    <property type="project" value="UniProtKB-KW"/>
</dbReference>
<dbReference type="InterPro" id="IPR036388">
    <property type="entry name" value="WH-like_DNA-bd_sf"/>
</dbReference>
<dbReference type="PANTHER" id="PTHR33221:SF5">
    <property type="entry name" value="HTH-TYPE TRANSCRIPTIONAL REGULATOR ISCR"/>
    <property type="match status" value="1"/>
</dbReference>
<dbReference type="SUPFAM" id="SSF46785">
    <property type="entry name" value="Winged helix' DNA-binding domain"/>
    <property type="match status" value="1"/>
</dbReference>
<keyword evidence="3" id="KW-1185">Reference proteome</keyword>
<dbReference type="NCBIfam" id="TIGR00738">
    <property type="entry name" value="rrf2_super"/>
    <property type="match status" value="1"/>
</dbReference>
<organism evidence="2 3">
    <name type="scientific">Eubacterium oxidoreducens</name>
    <dbReference type="NCBI Taxonomy" id="1732"/>
    <lineage>
        <taxon>Bacteria</taxon>
        <taxon>Bacillati</taxon>
        <taxon>Bacillota</taxon>
        <taxon>Clostridia</taxon>
        <taxon>Eubacteriales</taxon>
        <taxon>Eubacteriaceae</taxon>
        <taxon>Eubacterium</taxon>
    </lineage>
</organism>
<dbReference type="AlphaFoldDB" id="A0A1G6CHB0"/>
<name>A0A1G6CHB0_EUBOX</name>
<dbReference type="STRING" id="1732.SAMN02910417_02404"/>
<protein>
    <submittedName>
        <fullName evidence="2">Transcriptional regulator, BadM/Rrf2 family</fullName>
    </submittedName>
</protein>
<evidence type="ECO:0000313" key="2">
    <source>
        <dbReference type="EMBL" id="SDB32249.1"/>
    </source>
</evidence>
<keyword evidence="1" id="KW-0238">DNA-binding</keyword>
<dbReference type="PANTHER" id="PTHR33221">
    <property type="entry name" value="WINGED HELIX-TURN-HELIX TRANSCRIPTIONAL REGULATOR, RRF2 FAMILY"/>
    <property type="match status" value="1"/>
</dbReference>
<reference evidence="2 3" key="1">
    <citation type="submission" date="2016-10" db="EMBL/GenBank/DDBJ databases">
        <authorList>
            <person name="de Groot N.N."/>
        </authorList>
    </citation>
    <scope>NUCLEOTIDE SEQUENCE [LARGE SCALE GENOMIC DNA]</scope>
    <source>
        <strain evidence="2 3">DSM 3217</strain>
    </source>
</reference>
<evidence type="ECO:0000256" key="1">
    <source>
        <dbReference type="ARBA" id="ARBA00023125"/>
    </source>
</evidence>
<dbReference type="PROSITE" id="PS51197">
    <property type="entry name" value="HTH_RRF2_2"/>
    <property type="match status" value="1"/>
</dbReference>
<dbReference type="PROSITE" id="PS01332">
    <property type="entry name" value="HTH_RRF2_1"/>
    <property type="match status" value="1"/>
</dbReference>
<dbReference type="InterPro" id="IPR000944">
    <property type="entry name" value="Tscrpt_reg_Rrf2"/>
</dbReference>
<accession>A0A1G6CHB0</accession>
<dbReference type="GO" id="GO:0003700">
    <property type="term" value="F:DNA-binding transcription factor activity"/>
    <property type="evidence" value="ECO:0007669"/>
    <property type="project" value="TreeGrafter"/>
</dbReference>
<dbReference type="EMBL" id="FMXR01000019">
    <property type="protein sequence ID" value="SDB32249.1"/>
    <property type="molecule type" value="Genomic_DNA"/>
</dbReference>
<proteinExistence type="predicted"/>
<sequence>MKISTKGRYAIRVMLDLAMHKEDGYVSLKDIAKRQDLSNKYLEMIISILNKAGYVQSTRGKFGGYKLSYEPEKYTMAAILKTTEGSMAPVSCLDCPGECAKEAECITLPMWKKLDQIIEEYLESVTLQDLLDTRADTYTI</sequence>
<dbReference type="OrthoDB" id="9808360at2"/>
<evidence type="ECO:0000313" key="3">
    <source>
        <dbReference type="Proteomes" id="UP000199228"/>
    </source>
</evidence>
<dbReference type="GO" id="GO:0005829">
    <property type="term" value="C:cytosol"/>
    <property type="evidence" value="ECO:0007669"/>
    <property type="project" value="TreeGrafter"/>
</dbReference>
<dbReference type="Pfam" id="PF02082">
    <property type="entry name" value="Rrf2"/>
    <property type="match status" value="1"/>
</dbReference>
<dbReference type="InterPro" id="IPR030489">
    <property type="entry name" value="TR_Rrf2-type_CS"/>
</dbReference>
<gene>
    <name evidence="2" type="ORF">SAMN02910417_02404</name>
</gene>
<dbReference type="Proteomes" id="UP000199228">
    <property type="component" value="Unassembled WGS sequence"/>
</dbReference>
<dbReference type="InterPro" id="IPR036390">
    <property type="entry name" value="WH_DNA-bd_sf"/>
</dbReference>
<dbReference type="Gene3D" id="1.10.10.10">
    <property type="entry name" value="Winged helix-like DNA-binding domain superfamily/Winged helix DNA-binding domain"/>
    <property type="match status" value="1"/>
</dbReference>